<sequence length="332" mass="37046">MMATQTSKALSRFYGQNVKVAINRYCSRQMSTMTSTLSVPQHTPRSSETKGFSTAVHSDDTYASPQDIEHLGALFDAFERQQFNQGQNNAVATEMNLVEAASAAKDVESFDKVLILMRPGEGQHSVFEEKWANAGNDPEEATLSQDYPRDPLLSSKGVGQVLNISRASAEYCNEETGLVPELYVTSPLRRAIQSALLAFPTEAPGSVHNVPWICHGGCMERANGNLADLVSTTDELEHFFPGLDYSLYNQTVDSNMANRLSGESLLESKMDLLQRTDDFLEWIKRREERVIVVSSHLSWLQSFLGFTLQHEPEYQTTDAFKRGEMKAVGIKF</sequence>
<name>A0A7S2HCX3_9STRA</name>
<proteinExistence type="predicted"/>
<dbReference type="AlphaFoldDB" id="A0A7S2HCX3"/>
<reference evidence="1" key="1">
    <citation type="submission" date="2021-01" db="EMBL/GenBank/DDBJ databases">
        <authorList>
            <person name="Corre E."/>
            <person name="Pelletier E."/>
            <person name="Niang G."/>
            <person name="Scheremetjew M."/>
            <person name="Finn R."/>
            <person name="Kale V."/>
            <person name="Holt S."/>
            <person name="Cochrane G."/>
            <person name="Meng A."/>
            <person name="Brown T."/>
            <person name="Cohen L."/>
        </authorList>
    </citation>
    <scope>NUCLEOTIDE SEQUENCE</scope>
    <source>
        <strain evidence="1">CCMP826</strain>
    </source>
</reference>
<dbReference type="EMBL" id="HBGV01007892">
    <property type="protein sequence ID" value="CAD9487139.1"/>
    <property type="molecule type" value="Transcribed_RNA"/>
</dbReference>
<organism evidence="1">
    <name type="scientific">Helicotheca tamesis</name>
    <dbReference type="NCBI Taxonomy" id="374047"/>
    <lineage>
        <taxon>Eukaryota</taxon>
        <taxon>Sar</taxon>
        <taxon>Stramenopiles</taxon>
        <taxon>Ochrophyta</taxon>
        <taxon>Bacillariophyta</taxon>
        <taxon>Mediophyceae</taxon>
        <taxon>Lithodesmiophycidae</taxon>
        <taxon>Lithodesmiales</taxon>
        <taxon>Lithodesmiaceae</taxon>
        <taxon>Helicotheca</taxon>
    </lineage>
</organism>
<evidence type="ECO:0000313" key="1">
    <source>
        <dbReference type="EMBL" id="CAD9487139.1"/>
    </source>
</evidence>
<dbReference type="PANTHER" id="PTHR48100">
    <property type="entry name" value="BROAD-SPECIFICITY PHOSPHATASE YOR283W-RELATED"/>
    <property type="match status" value="1"/>
</dbReference>
<accession>A0A7S2HCX3</accession>
<dbReference type="InterPro" id="IPR050275">
    <property type="entry name" value="PGM_Phosphatase"/>
</dbReference>
<evidence type="ECO:0008006" key="2">
    <source>
        <dbReference type="Google" id="ProtNLM"/>
    </source>
</evidence>
<dbReference type="InterPro" id="IPR013078">
    <property type="entry name" value="His_Pase_superF_clade-1"/>
</dbReference>
<gene>
    <name evidence="1" type="ORF">HTAM1171_LOCUS4844</name>
</gene>
<dbReference type="GO" id="GO:0005829">
    <property type="term" value="C:cytosol"/>
    <property type="evidence" value="ECO:0007669"/>
    <property type="project" value="TreeGrafter"/>
</dbReference>
<dbReference type="PANTHER" id="PTHR48100:SF33">
    <property type="entry name" value="PEPTIDASE S54 RHOMBOID DOMAIN-CONTAINING PROTEIN"/>
    <property type="match status" value="1"/>
</dbReference>
<dbReference type="SUPFAM" id="SSF53254">
    <property type="entry name" value="Phosphoglycerate mutase-like"/>
    <property type="match status" value="1"/>
</dbReference>
<dbReference type="Pfam" id="PF00300">
    <property type="entry name" value="His_Phos_1"/>
    <property type="match status" value="1"/>
</dbReference>
<dbReference type="Gene3D" id="3.40.50.1240">
    <property type="entry name" value="Phosphoglycerate mutase-like"/>
    <property type="match status" value="1"/>
</dbReference>
<protein>
    <recommendedName>
        <fullName evidence="2">Phosphoglycerate mutase-like protein</fullName>
    </recommendedName>
</protein>
<dbReference type="GO" id="GO:0016791">
    <property type="term" value="F:phosphatase activity"/>
    <property type="evidence" value="ECO:0007669"/>
    <property type="project" value="TreeGrafter"/>
</dbReference>
<dbReference type="InterPro" id="IPR029033">
    <property type="entry name" value="His_PPase_superfam"/>
</dbReference>